<dbReference type="InterPro" id="IPR005467">
    <property type="entry name" value="His_kinase_dom"/>
</dbReference>
<name>A0ABS0L8P7_9BACT</name>
<feature type="domain" description="PAC" evidence="9">
    <location>
        <begin position="236"/>
        <end position="291"/>
    </location>
</feature>
<dbReference type="PRINTS" id="PR00344">
    <property type="entry name" value="BCTRLSENSOR"/>
</dbReference>
<dbReference type="InterPro" id="IPR036097">
    <property type="entry name" value="HisK_dim/P_sf"/>
</dbReference>
<accession>A0ABS0L8P7</accession>
<dbReference type="PANTHER" id="PTHR43304:SF1">
    <property type="entry name" value="PAC DOMAIN-CONTAINING PROTEIN"/>
    <property type="match status" value="1"/>
</dbReference>
<dbReference type="InterPro" id="IPR003594">
    <property type="entry name" value="HATPase_dom"/>
</dbReference>
<dbReference type="InterPro" id="IPR004358">
    <property type="entry name" value="Sig_transdc_His_kin-like_C"/>
</dbReference>
<dbReference type="PROSITE" id="PS50112">
    <property type="entry name" value="PAS"/>
    <property type="match status" value="1"/>
</dbReference>
<dbReference type="SUPFAM" id="SSF47384">
    <property type="entry name" value="Homodimeric domain of signal transducing histidine kinase"/>
    <property type="match status" value="1"/>
</dbReference>
<evidence type="ECO:0000259" key="8">
    <source>
        <dbReference type="PROSITE" id="PS50112"/>
    </source>
</evidence>
<comment type="catalytic activity">
    <reaction evidence="1">
        <text>ATP + protein L-histidine = ADP + protein N-phospho-L-histidine.</text>
        <dbReference type="EC" id="2.7.13.3"/>
    </reaction>
</comment>
<sequence>MPTSSVPSPNGSVAPLAVLDPLLRDVLAISLTAVNVLRPLHGPSGELLDFTIEYLNPAAQRMTGLPERPGDTTRNRFPDIFTNGVFSMYRRVIETGEDGRLDFNYQADGLDNYFRVAARRSGEWLVVSFTDTADQDRSAVELALRDSQAAEQAARAEAESQRQRFYDALQHLPAQVATYHGPDHVYQFVNSRYQQYFASQPLLGRSIREVIPEVAEQGVFAIMDRVYQTGESFANPELEAWIDFAGTGQPEQVFLNISFYALRDMQSRIDGLLDFSTDVTEQVRARQQLERLNQELETRVQARTRDAERQRRQWEQLFLHAPAAICIFDGPEWVYEFVNPGYQAMFPGRALLGKPLLEALPELQGQPLVPLLRHVYETGEPFQETEVLVPLARYEGGPVEDIYFDLTYTARYNEQGQIDGFVTYAYDVTEQVRARREREAMEAERLDEAELRAQELEDLYQVFEQAPVVVALLRGPEHFFHYRNPAFQGLFPGRPLTGRLYADAMPEIVAAGLMPALDRVYATGQPYIGTAVPFVTTPPDGSAPHERYYDFSYEPYREAGAIVGVSVFAYDVTAQARAGQEREAQRQQLAAVFEQAPVAMALLQGPDYVIEVANTRVAELWGRTPDQVVGQPLLEALPEVRDQGFKELLDQVVATGEAFVAQEVTALLMRKGQLETVYLNFVYQPLRDAEDAIRSVAAVAVEVTGQVMARQQVQRLNEELRASNQELGTSNQRLTRTNVDLDNFVYTASHDLKAPITNIEGLLNTLREELPPQEPGSEVVYILDLMQDSIARFTRTITLLTDVAKLQQEYDQPAASTVLAPVIDAVRLDLAPLLAQVGGSLEVAVEATPTLPLAEKTLRSVVYNLVSNAFKYHDPARPARVMVRSRVEAPWRVLEVQDNGLGLDLTREQGLFTMFRRFHSHVEGSGVGLHMVKKMVENAGGKIEVASKLGHGSTFSVYLPG</sequence>
<feature type="domain" description="PAS" evidence="8">
    <location>
        <begin position="585"/>
        <end position="656"/>
    </location>
</feature>
<evidence type="ECO:0000256" key="1">
    <source>
        <dbReference type="ARBA" id="ARBA00000085"/>
    </source>
</evidence>
<dbReference type="InterPro" id="IPR000014">
    <property type="entry name" value="PAS"/>
</dbReference>
<dbReference type="CDD" id="cd00130">
    <property type="entry name" value="PAS"/>
    <property type="match status" value="1"/>
</dbReference>
<dbReference type="EMBL" id="JADWYK010000023">
    <property type="protein sequence ID" value="MBG8556305.1"/>
    <property type="molecule type" value="Genomic_DNA"/>
</dbReference>
<dbReference type="SUPFAM" id="SSF55785">
    <property type="entry name" value="PYP-like sensor domain (PAS domain)"/>
    <property type="match status" value="4"/>
</dbReference>
<evidence type="ECO:0000313" key="11">
    <source>
        <dbReference type="Proteomes" id="UP000601099"/>
    </source>
</evidence>
<evidence type="ECO:0000313" key="10">
    <source>
        <dbReference type="EMBL" id="MBG8556305.1"/>
    </source>
</evidence>
<dbReference type="CDD" id="cd00082">
    <property type="entry name" value="HisKA"/>
    <property type="match status" value="1"/>
</dbReference>
<dbReference type="PROSITE" id="PS50113">
    <property type="entry name" value="PAC"/>
    <property type="match status" value="1"/>
</dbReference>
<evidence type="ECO:0000259" key="9">
    <source>
        <dbReference type="PROSITE" id="PS50113"/>
    </source>
</evidence>
<feature type="coiled-coil region" evidence="6">
    <location>
        <begin position="279"/>
        <end position="313"/>
    </location>
</feature>
<dbReference type="Pfam" id="PF13188">
    <property type="entry name" value="PAS_8"/>
    <property type="match status" value="1"/>
</dbReference>
<dbReference type="Pfam" id="PF08448">
    <property type="entry name" value="PAS_4"/>
    <property type="match status" value="4"/>
</dbReference>
<dbReference type="SUPFAM" id="SSF55874">
    <property type="entry name" value="ATPase domain of HSP90 chaperone/DNA topoisomerase II/histidine kinase"/>
    <property type="match status" value="1"/>
</dbReference>
<gene>
    <name evidence="10" type="ORF">I5L79_22355</name>
</gene>
<dbReference type="PROSITE" id="PS50109">
    <property type="entry name" value="HIS_KIN"/>
    <property type="match status" value="1"/>
</dbReference>
<proteinExistence type="predicted"/>
<feature type="domain" description="Histidine kinase" evidence="7">
    <location>
        <begin position="747"/>
        <end position="961"/>
    </location>
</feature>
<dbReference type="EC" id="2.7.13.3" evidence="2"/>
<keyword evidence="3" id="KW-0597">Phosphoprotein</keyword>
<dbReference type="InterPro" id="IPR036890">
    <property type="entry name" value="HATPase_C_sf"/>
</dbReference>
<dbReference type="SMART" id="SM00091">
    <property type="entry name" value="PAS"/>
    <property type="match status" value="5"/>
</dbReference>
<dbReference type="InterPro" id="IPR052162">
    <property type="entry name" value="Sensor_kinase/Photoreceptor"/>
</dbReference>
<keyword evidence="6" id="KW-0175">Coiled coil</keyword>
<dbReference type="NCBIfam" id="TIGR00229">
    <property type="entry name" value="sensory_box"/>
    <property type="match status" value="1"/>
</dbReference>
<evidence type="ECO:0000256" key="3">
    <source>
        <dbReference type="ARBA" id="ARBA00022553"/>
    </source>
</evidence>
<keyword evidence="4" id="KW-0808">Transferase</keyword>
<dbReference type="Proteomes" id="UP000601099">
    <property type="component" value="Unassembled WGS sequence"/>
</dbReference>
<dbReference type="PANTHER" id="PTHR43304">
    <property type="entry name" value="PHYTOCHROME-LIKE PROTEIN CPH1"/>
    <property type="match status" value="1"/>
</dbReference>
<dbReference type="Gene3D" id="1.10.287.130">
    <property type="match status" value="1"/>
</dbReference>
<keyword evidence="11" id="KW-1185">Reference proteome</keyword>
<feature type="coiled-coil region" evidence="6">
    <location>
        <begin position="706"/>
        <end position="733"/>
    </location>
</feature>
<dbReference type="RefSeq" id="WP_196957323.1">
    <property type="nucleotide sequence ID" value="NZ_JADWYK010000023.1"/>
</dbReference>
<dbReference type="Gene3D" id="3.30.565.10">
    <property type="entry name" value="Histidine kinase-like ATPase, C-terminal domain"/>
    <property type="match status" value="1"/>
</dbReference>
<evidence type="ECO:0000256" key="2">
    <source>
        <dbReference type="ARBA" id="ARBA00012438"/>
    </source>
</evidence>
<dbReference type="InterPro" id="IPR035965">
    <property type="entry name" value="PAS-like_dom_sf"/>
</dbReference>
<feature type="coiled-coil region" evidence="6">
    <location>
        <begin position="439"/>
        <end position="466"/>
    </location>
</feature>
<comment type="caution">
    <text evidence="10">The sequence shown here is derived from an EMBL/GenBank/DDBJ whole genome shotgun (WGS) entry which is preliminary data.</text>
</comment>
<evidence type="ECO:0000259" key="7">
    <source>
        <dbReference type="PROSITE" id="PS50109"/>
    </source>
</evidence>
<dbReference type="Pfam" id="PF00512">
    <property type="entry name" value="HisKA"/>
    <property type="match status" value="1"/>
</dbReference>
<evidence type="ECO:0000256" key="4">
    <source>
        <dbReference type="ARBA" id="ARBA00022679"/>
    </source>
</evidence>
<evidence type="ECO:0000256" key="6">
    <source>
        <dbReference type="SAM" id="Coils"/>
    </source>
</evidence>
<dbReference type="SMART" id="SM00387">
    <property type="entry name" value="HATPase_c"/>
    <property type="match status" value="1"/>
</dbReference>
<dbReference type="SMART" id="SM00388">
    <property type="entry name" value="HisKA"/>
    <property type="match status" value="1"/>
</dbReference>
<protein>
    <recommendedName>
        <fullName evidence="2">histidine kinase</fullName>
        <ecNumber evidence="2">2.7.13.3</ecNumber>
    </recommendedName>
</protein>
<dbReference type="Pfam" id="PF02518">
    <property type="entry name" value="HATPase_c"/>
    <property type="match status" value="1"/>
</dbReference>
<evidence type="ECO:0000256" key="5">
    <source>
        <dbReference type="ARBA" id="ARBA00022777"/>
    </source>
</evidence>
<dbReference type="InterPro" id="IPR003661">
    <property type="entry name" value="HisK_dim/P_dom"/>
</dbReference>
<dbReference type="InterPro" id="IPR013656">
    <property type="entry name" value="PAS_4"/>
</dbReference>
<reference evidence="10 11" key="1">
    <citation type="submission" date="2020-11" db="EMBL/GenBank/DDBJ databases">
        <title>Hymenobacter sp.</title>
        <authorList>
            <person name="Kim M.K."/>
        </authorList>
    </citation>
    <scope>NUCLEOTIDE SEQUENCE [LARGE SCALE GENOMIC DNA]</scope>
    <source>
        <strain evidence="10 11">BT594</strain>
    </source>
</reference>
<dbReference type="Gene3D" id="3.30.450.20">
    <property type="entry name" value="PAS domain"/>
    <property type="match status" value="5"/>
</dbReference>
<keyword evidence="5" id="KW-0418">Kinase</keyword>
<dbReference type="InterPro" id="IPR000700">
    <property type="entry name" value="PAS-assoc_C"/>
</dbReference>
<organism evidence="10 11">
    <name type="scientific">Hymenobacter guriensis</name>
    <dbReference type="NCBI Taxonomy" id="2793065"/>
    <lineage>
        <taxon>Bacteria</taxon>
        <taxon>Pseudomonadati</taxon>
        <taxon>Bacteroidota</taxon>
        <taxon>Cytophagia</taxon>
        <taxon>Cytophagales</taxon>
        <taxon>Hymenobacteraceae</taxon>
        <taxon>Hymenobacter</taxon>
    </lineage>
</organism>